<dbReference type="InterPro" id="IPR016732">
    <property type="entry name" value="UCP018688"/>
</dbReference>
<proteinExistence type="predicted"/>
<evidence type="ECO:0000313" key="3">
    <source>
        <dbReference type="Proteomes" id="UP000265955"/>
    </source>
</evidence>
<protein>
    <submittedName>
        <fullName evidence="2">DUF2156 domain-containing protein</fullName>
    </submittedName>
</protein>
<dbReference type="AlphaFoldDB" id="A0A3A3G203"/>
<gene>
    <name evidence="2" type="ORF">D3871_18770</name>
</gene>
<dbReference type="EMBL" id="QYUO01000002">
    <property type="protein sequence ID" value="RJF95456.1"/>
    <property type="molecule type" value="Genomic_DNA"/>
</dbReference>
<dbReference type="Gene3D" id="3.40.630.30">
    <property type="match status" value="1"/>
</dbReference>
<dbReference type="SUPFAM" id="SSF55729">
    <property type="entry name" value="Acyl-CoA N-acyltransferases (Nat)"/>
    <property type="match status" value="1"/>
</dbReference>
<organism evidence="2 3">
    <name type="scientific">Noviherbaspirillum saxi</name>
    <dbReference type="NCBI Taxonomy" id="2320863"/>
    <lineage>
        <taxon>Bacteria</taxon>
        <taxon>Pseudomonadati</taxon>
        <taxon>Pseudomonadota</taxon>
        <taxon>Betaproteobacteria</taxon>
        <taxon>Burkholderiales</taxon>
        <taxon>Oxalobacteraceae</taxon>
        <taxon>Noviherbaspirillum</taxon>
    </lineage>
</organism>
<sequence length="293" mass="34064">MPSMSTEGLSLTFSLREEIDDRMRALRVTLGEKTPSEYAFSNLYLFRQAHDYRYFPGPLPRITGKTYDGARHVLPLFDPRQASPAELAEVLRDQDFLFPVAEDTLASLDPSRLYWTDSPDDADYFYPAENFRTYRGDLLRKKYNLMQQLLASWRIDVKPLTEDTSVDAALVLETWMRDKKKLPGEADDSACSEALRLYRHFGMEGIVFYADERPAGFLIAQPFTPSVAVMRFAKGSDAYKGIYQYMFHHYCATRSQLQWINFEQDLGLANFRQTKRSYQPSSMLRKFRVRVRT</sequence>
<reference evidence="3" key="1">
    <citation type="submission" date="2018-09" db="EMBL/GenBank/DDBJ databases">
        <authorList>
            <person name="Zhu H."/>
        </authorList>
    </citation>
    <scope>NUCLEOTIDE SEQUENCE [LARGE SCALE GENOMIC DNA]</scope>
    <source>
        <strain evidence="3">K1R23-30</strain>
    </source>
</reference>
<comment type="caution">
    <text evidence="2">The sequence shown here is derived from an EMBL/GenBank/DDBJ whole genome shotgun (WGS) entry which is preliminary data.</text>
</comment>
<evidence type="ECO:0000259" key="1">
    <source>
        <dbReference type="Pfam" id="PF09924"/>
    </source>
</evidence>
<evidence type="ECO:0000313" key="2">
    <source>
        <dbReference type="EMBL" id="RJF95456.1"/>
    </source>
</evidence>
<keyword evidence="3" id="KW-1185">Reference proteome</keyword>
<dbReference type="InterPro" id="IPR016181">
    <property type="entry name" value="Acyl_CoA_acyltransferase"/>
</dbReference>
<dbReference type="PANTHER" id="PTHR41373">
    <property type="entry name" value="DUF2156 DOMAIN-CONTAINING PROTEIN"/>
    <property type="match status" value="1"/>
</dbReference>
<dbReference type="PANTHER" id="PTHR41373:SF1">
    <property type="entry name" value="PHOSPHATIDYLGLYCEROL LYSYLTRANSFERASE C-TERMINAL DOMAIN-CONTAINING PROTEIN"/>
    <property type="match status" value="1"/>
</dbReference>
<feature type="domain" description="Phosphatidylglycerol lysyltransferase C-terminal" evidence="1">
    <location>
        <begin position="32"/>
        <end position="289"/>
    </location>
</feature>
<name>A0A3A3G203_9BURK</name>
<dbReference type="Proteomes" id="UP000265955">
    <property type="component" value="Unassembled WGS sequence"/>
</dbReference>
<dbReference type="Pfam" id="PF09924">
    <property type="entry name" value="LPG_synthase_C"/>
    <property type="match status" value="1"/>
</dbReference>
<dbReference type="InterPro" id="IPR024320">
    <property type="entry name" value="LPG_synthase_C"/>
</dbReference>
<accession>A0A3A3G203</accession>